<dbReference type="Pfam" id="PF00156">
    <property type="entry name" value="Pribosyltran"/>
    <property type="match status" value="1"/>
</dbReference>
<comment type="caution">
    <text evidence="8">The sequence shown here is derived from an EMBL/GenBank/DDBJ whole genome shotgun (WGS) entry which is preliminary data.</text>
</comment>
<evidence type="ECO:0000256" key="6">
    <source>
        <dbReference type="HAMAP-Rule" id="MF_01208"/>
    </source>
</evidence>
<evidence type="ECO:0000256" key="3">
    <source>
        <dbReference type="ARBA" id="ARBA00022676"/>
    </source>
</evidence>
<dbReference type="EMBL" id="MFKW01000010">
    <property type="protein sequence ID" value="OGG51878.1"/>
    <property type="molecule type" value="Genomic_DNA"/>
</dbReference>
<proteinExistence type="inferred from homology"/>
<comment type="subunit">
    <text evidence="6">Homodimer.</text>
</comment>
<dbReference type="InterPro" id="IPR023031">
    <property type="entry name" value="OPRT"/>
</dbReference>
<comment type="catalytic activity">
    <reaction evidence="6">
        <text>orotidine 5'-phosphate + diphosphate = orotate + 5-phospho-alpha-D-ribose 1-diphosphate</text>
        <dbReference type="Rhea" id="RHEA:10380"/>
        <dbReference type="ChEBI" id="CHEBI:30839"/>
        <dbReference type="ChEBI" id="CHEBI:33019"/>
        <dbReference type="ChEBI" id="CHEBI:57538"/>
        <dbReference type="ChEBI" id="CHEBI:58017"/>
        <dbReference type="EC" id="2.4.2.10"/>
    </reaction>
</comment>
<keyword evidence="5 6" id="KW-0665">Pyrimidine biosynthesis</keyword>
<reference evidence="8 9" key="1">
    <citation type="journal article" date="2016" name="Nat. Commun.">
        <title>Thousands of microbial genomes shed light on interconnected biogeochemical processes in an aquifer system.</title>
        <authorList>
            <person name="Anantharaman K."/>
            <person name="Brown C.T."/>
            <person name="Hug L.A."/>
            <person name="Sharon I."/>
            <person name="Castelle C.J."/>
            <person name="Probst A.J."/>
            <person name="Thomas B.C."/>
            <person name="Singh A."/>
            <person name="Wilkins M.J."/>
            <person name="Karaoz U."/>
            <person name="Brodie E.L."/>
            <person name="Williams K.H."/>
            <person name="Hubbard S.S."/>
            <person name="Banfield J.F."/>
        </authorList>
    </citation>
    <scope>NUCLEOTIDE SEQUENCE [LARGE SCALE GENOMIC DNA]</scope>
</reference>
<keyword evidence="4 6" id="KW-0808">Transferase</keyword>
<comment type="pathway">
    <text evidence="1 6">Pyrimidine metabolism; UMP biosynthesis via de novo pathway; UMP from orotate: step 1/2.</text>
</comment>
<evidence type="ECO:0000259" key="7">
    <source>
        <dbReference type="Pfam" id="PF00156"/>
    </source>
</evidence>
<feature type="binding site" evidence="6">
    <location>
        <position position="98"/>
    </location>
    <ligand>
        <name>5-phospho-alpha-D-ribose 1-diphosphate</name>
        <dbReference type="ChEBI" id="CHEBI:58017"/>
        <note>ligand shared between dimeric partners</note>
    </ligand>
</feature>
<evidence type="ECO:0000313" key="9">
    <source>
        <dbReference type="Proteomes" id="UP000176445"/>
    </source>
</evidence>
<dbReference type="PANTHER" id="PTHR19278:SF9">
    <property type="entry name" value="URIDINE 5'-MONOPHOSPHATE SYNTHASE"/>
    <property type="match status" value="1"/>
</dbReference>
<organism evidence="8 9">
    <name type="scientific">Candidatus Kaiserbacteria bacterium RIFCSPHIGHO2_01_FULL_54_36b</name>
    <dbReference type="NCBI Taxonomy" id="1798483"/>
    <lineage>
        <taxon>Bacteria</taxon>
        <taxon>Candidatus Kaiseribacteriota</taxon>
    </lineage>
</organism>
<keyword evidence="3 6" id="KW-0328">Glycosyltransferase</keyword>
<feature type="binding site" description="in other chain" evidence="6">
    <location>
        <begin position="120"/>
        <end position="128"/>
    </location>
    <ligand>
        <name>5-phospho-alpha-D-ribose 1-diphosphate</name>
        <dbReference type="ChEBI" id="CHEBI:58017"/>
        <note>ligand shared between dimeric partners</note>
    </ligand>
</feature>
<keyword evidence="6" id="KW-0460">Magnesium</keyword>
<dbReference type="SUPFAM" id="SSF53271">
    <property type="entry name" value="PRTase-like"/>
    <property type="match status" value="1"/>
</dbReference>
<dbReference type="AlphaFoldDB" id="A0A1F6CRR3"/>
<comment type="similarity">
    <text evidence="6">Belongs to the purine/pyrimidine phosphoribosyltransferase family. PyrE subfamily.</text>
</comment>
<dbReference type="UniPathway" id="UPA00070">
    <property type="reaction ID" value="UER00119"/>
</dbReference>
<dbReference type="HAMAP" id="MF_01208">
    <property type="entry name" value="PyrE"/>
    <property type="match status" value="1"/>
</dbReference>
<dbReference type="GO" id="GO:0000287">
    <property type="term" value="F:magnesium ion binding"/>
    <property type="evidence" value="ECO:0007669"/>
    <property type="project" value="UniProtKB-UniRule"/>
</dbReference>
<dbReference type="InterPro" id="IPR029057">
    <property type="entry name" value="PRTase-like"/>
</dbReference>
<dbReference type="Gene3D" id="3.40.50.2020">
    <property type="match status" value="1"/>
</dbReference>
<dbReference type="GO" id="GO:0004588">
    <property type="term" value="F:orotate phosphoribosyltransferase activity"/>
    <property type="evidence" value="ECO:0007669"/>
    <property type="project" value="UniProtKB-UniRule"/>
</dbReference>
<protein>
    <recommendedName>
        <fullName evidence="2 6">Orotate phosphoribosyltransferase</fullName>
        <shortName evidence="6">OPRT</shortName>
        <shortName evidence="6">OPRTase</shortName>
        <ecNumber evidence="2 6">2.4.2.10</ecNumber>
    </recommendedName>
</protein>
<dbReference type="CDD" id="cd06223">
    <property type="entry name" value="PRTases_typeI"/>
    <property type="match status" value="1"/>
</dbReference>
<dbReference type="GO" id="GO:0044205">
    <property type="term" value="P:'de novo' UMP biosynthetic process"/>
    <property type="evidence" value="ECO:0007669"/>
    <property type="project" value="UniProtKB-UniRule"/>
</dbReference>
<feature type="binding site" description="in other chain" evidence="6">
    <location>
        <position position="95"/>
    </location>
    <ligand>
        <name>5-phospho-alpha-D-ribose 1-diphosphate</name>
        <dbReference type="ChEBI" id="CHEBI:58017"/>
        <note>ligand shared between dimeric partners</note>
    </ligand>
</feature>
<name>A0A1F6CRR3_9BACT</name>
<sequence length="206" mass="22531">MDNSIAGVPLDAGAVTFDFDKGFDFVSGVHSPVYMDIRKIFYEPITREKIIIALKDLIERENIVCDIIAGVETGGIAPAALLASMLQKKFVYIRKKPKEHGLKRMIEGGEVAGKEVLLVEDTVSTGASSLSSIEALKDANALIKDCVAITSYDFPEAFASYEKANIILRTLVSAADIALVASKRGILSEKQENRFIAWTKNPYGTW</sequence>
<evidence type="ECO:0000256" key="1">
    <source>
        <dbReference type="ARBA" id="ARBA00004889"/>
    </source>
</evidence>
<dbReference type="Proteomes" id="UP000176445">
    <property type="component" value="Unassembled WGS sequence"/>
</dbReference>
<comment type="caution">
    <text evidence="6">Lacks conserved residue(s) required for the propagation of feature annotation.</text>
</comment>
<feature type="binding site" evidence="6">
    <location>
        <position position="124"/>
    </location>
    <ligand>
        <name>orotate</name>
        <dbReference type="ChEBI" id="CHEBI:30839"/>
    </ligand>
</feature>
<accession>A0A1F6CRR3</accession>
<comment type="function">
    <text evidence="6">Catalyzes the transfer of a ribosyl phosphate group from 5-phosphoribose 1-diphosphate to orotate, leading to the formation of orotidine monophosphate (OMP).</text>
</comment>
<dbReference type="GO" id="GO:0019856">
    <property type="term" value="P:pyrimidine nucleobase biosynthetic process"/>
    <property type="evidence" value="ECO:0007669"/>
    <property type="project" value="TreeGrafter"/>
</dbReference>
<feature type="binding site" evidence="6">
    <location>
        <position position="100"/>
    </location>
    <ligand>
        <name>5-phospho-alpha-D-ribose 1-diphosphate</name>
        <dbReference type="ChEBI" id="CHEBI:58017"/>
        <note>ligand shared between dimeric partners</note>
    </ligand>
</feature>
<evidence type="ECO:0000256" key="5">
    <source>
        <dbReference type="ARBA" id="ARBA00022975"/>
    </source>
</evidence>
<comment type="cofactor">
    <cofactor evidence="6">
        <name>Mg(2+)</name>
        <dbReference type="ChEBI" id="CHEBI:18420"/>
    </cofactor>
</comment>
<feature type="binding site" evidence="6">
    <location>
        <position position="94"/>
    </location>
    <ligand>
        <name>5-phospho-alpha-D-ribose 1-diphosphate</name>
        <dbReference type="ChEBI" id="CHEBI:58017"/>
        <note>ligand shared between dimeric partners</note>
    </ligand>
</feature>
<dbReference type="PANTHER" id="PTHR19278">
    <property type="entry name" value="OROTATE PHOSPHORIBOSYLTRANSFERASE"/>
    <property type="match status" value="1"/>
</dbReference>
<gene>
    <name evidence="6" type="primary">pyrE</name>
    <name evidence="8" type="ORF">A2704_03545</name>
</gene>
<dbReference type="InterPro" id="IPR000836">
    <property type="entry name" value="PRTase_dom"/>
</dbReference>
<dbReference type="EC" id="2.4.2.10" evidence="2 6"/>
<evidence type="ECO:0000313" key="8">
    <source>
        <dbReference type="EMBL" id="OGG51878.1"/>
    </source>
</evidence>
<feature type="domain" description="Phosphoribosyltransferase" evidence="7">
    <location>
        <begin position="53"/>
        <end position="147"/>
    </location>
</feature>
<evidence type="ECO:0000256" key="2">
    <source>
        <dbReference type="ARBA" id="ARBA00011971"/>
    </source>
</evidence>
<evidence type="ECO:0000256" key="4">
    <source>
        <dbReference type="ARBA" id="ARBA00022679"/>
    </source>
</evidence>